<dbReference type="SUPFAM" id="SSF52821">
    <property type="entry name" value="Rhodanese/Cell cycle control phosphatase"/>
    <property type="match status" value="1"/>
</dbReference>
<dbReference type="InterPro" id="IPR036873">
    <property type="entry name" value="Rhodanese-like_dom_sf"/>
</dbReference>
<dbReference type="EMBL" id="LKAQ01000004">
    <property type="protein sequence ID" value="OIQ49440.1"/>
    <property type="molecule type" value="Genomic_DNA"/>
</dbReference>
<evidence type="ECO:0000313" key="4">
    <source>
        <dbReference type="Proteomes" id="UP000181901"/>
    </source>
</evidence>
<dbReference type="AlphaFoldDB" id="A0A1J5N3N7"/>
<gene>
    <name evidence="3" type="ORF">BerOc1_01365</name>
</gene>
<evidence type="ECO:0000259" key="2">
    <source>
        <dbReference type="PROSITE" id="PS50206"/>
    </source>
</evidence>
<keyword evidence="4" id="KW-1185">Reference proteome</keyword>
<dbReference type="OrthoDB" id="9789585at2"/>
<feature type="domain" description="Rhodanese" evidence="2">
    <location>
        <begin position="66"/>
        <end position="174"/>
    </location>
</feature>
<dbReference type="GO" id="GO:0004792">
    <property type="term" value="F:thiosulfate-cyanide sulfurtransferase activity"/>
    <property type="evidence" value="ECO:0007669"/>
    <property type="project" value="InterPro"/>
</dbReference>
<dbReference type="InterPro" id="IPR001763">
    <property type="entry name" value="Rhodanese-like_dom"/>
</dbReference>
<feature type="chain" id="PRO_5009635525" evidence="1">
    <location>
        <begin position="24"/>
        <end position="176"/>
    </location>
</feature>
<organism evidence="3 4">
    <name type="scientific">Pseudodesulfovibrio hydrargyri</name>
    <dbReference type="NCBI Taxonomy" id="2125990"/>
    <lineage>
        <taxon>Bacteria</taxon>
        <taxon>Pseudomonadati</taxon>
        <taxon>Thermodesulfobacteriota</taxon>
        <taxon>Desulfovibrionia</taxon>
        <taxon>Desulfovibrionales</taxon>
        <taxon>Desulfovibrionaceae</taxon>
    </lineage>
</organism>
<evidence type="ECO:0000313" key="3">
    <source>
        <dbReference type="EMBL" id="OIQ49440.1"/>
    </source>
</evidence>
<dbReference type="InterPro" id="IPR001307">
    <property type="entry name" value="Thiosulphate_STrfase_CS"/>
</dbReference>
<dbReference type="Proteomes" id="UP000181901">
    <property type="component" value="Unassembled WGS sequence"/>
</dbReference>
<dbReference type="PROSITE" id="PS00380">
    <property type="entry name" value="RHODANESE_1"/>
    <property type="match status" value="1"/>
</dbReference>
<dbReference type="SMART" id="SM00450">
    <property type="entry name" value="RHOD"/>
    <property type="match status" value="1"/>
</dbReference>
<dbReference type="RefSeq" id="WP_071544956.1">
    <property type="nucleotide sequence ID" value="NZ_LKAQ01000004.1"/>
</dbReference>
<dbReference type="PROSITE" id="PS50206">
    <property type="entry name" value="RHODANESE_3"/>
    <property type="match status" value="1"/>
</dbReference>
<protein>
    <submittedName>
        <fullName evidence="3">Molybdopterin biosynthesis protein MoeB</fullName>
    </submittedName>
</protein>
<keyword evidence="1" id="KW-0732">Signal</keyword>
<dbReference type="CDD" id="cd00158">
    <property type="entry name" value="RHOD"/>
    <property type="match status" value="1"/>
</dbReference>
<sequence length="176" mass="19297">MRRNVLLLFVCAALLLTASPAFAGLFGDKFEDEAVKEEGAVKLVREVQEGGYGVVTAEELKAWIDSGKKMVIVDTMPYEASYKKNHIPGAVAFEFPIPTMETWDTAKTAGKTEADYEALLGPDKDVPIVVYCGFVKCTRSHNGAIWAQKLGYTNVIRQPGGIFAWKGKGYPVESED</sequence>
<dbReference type="Pfam" id="PF00581">
    <property type="entry name" value="Rhodanese"/>
    <property type="match status" value="1"/>
</dbReference>
<name>A0A1J5N3N7_9BACT</name>
<feature type="signal peptide" evidence="1">
    <location>
        <begin position="1"/>
        <end position="23"/>
    </location>
</feature>
<evidence type="ECO:0000256" key="1">
    <source>
        <dbReference type="SAM" id="SignalP"/>
    </source>
</evidence>
<comment type="caution">
    <text evidence="3">The sequence shown here is derived from an EMBL/GenBank/DDBJ whole genome shotgun (WGS) entry which is preliminary data.</text>
</comment>
<accession>A0A1J5N3N7</accession>
<proteinExistence type="predicted"/>
<dbReference type="Gene3D" id="3.40.250.10">
    <property type="entry name" value="Rhodanese-like domain"/>
    <property type="match status" value="1"/>
</dbReference>
<reference evidence="3 4" key="1">
    <citation type="submission" date="2015-09" db="EMBL/GenBank/DDBJ databases">
        <title>Genome of Desulfovibrio dechloracetivorans BerOc1, a mercury methylating strain isolated from highly hydrocarbons and metals contaminated coastal sediments.</title>
        <authorList>
            <person name="Goni Urriza M."/>
            <person name="Gassie C."/>
            <person name="Bouchez O."/>
            <person name="Klopp C."/>
            <person name="Ranchou-Peyruse A."/>
            <person name="Remy G."/>
        </authorList>
    </citation>
    <scope>NUCLEOTIDE SEQUENCE [LARGE SCALE GENOMIC DNA]</scope>
    <source>
        <strain evidence="3 4">BerOc1</strain>
    </source>
</reference>